<organism evidence="1 2">
    <name type="scientific">Sorghum bicolor</name>
    <name type="common">Sorghum</name>
    <name type="synonym">Sorghum vulgare</name>
    <dbReference type="NCBI Taxonomy" id="4558"/>
    <lineage>
        <taxon>Eukaryota</taxon>
        <taxon>Viridiplantae</taxon>
        <taxon>Streptophyta</taxon>
        <taxon>Embryophyta</taxon>
        <taxon>Tracheophyta</taxon>
        <taxon>Spermatophyta</taxon>
        <taxon>Magnoliopsida</taxon>
        <taxon>Liliopsida</taxon>
        <taxon>Poales</taxon>
        <taxon>Poaceae</taxon>
        <taxon>PACMAD clade</taxon>
        <taxon>Panicoideae</taxon>
        <taxon>Andropogonodae</taxon>
        <taxon>Andropogoneae</taxon>
        <taxon>Sorghinae</taxon>
        <taxon>Sorghum</taxon>
    </lineage>
</organism>
<reference evidence="1" key="1">
    <citation type="journal article" date="2019" name="BMC Genomics">
        <title>A new reference genome for Sorghum bicolor reveals high levels of sequence similarity between sweet and grain genotypes: implications for the genetics of sugar metabolism.</title>
        <authorList>
            <person name="Cooper E.A."/>
            <person name="Brenton Z.W."/>
            <person name="Flinn B.S."/>
            <person name="Jenkins J."/>
            <person name="Shu S."/>
            <person name="Flowers D."/>
            <person name="Luo F."/>
            <person name="Wang Y."/>
            <person name="Xia P."/>
            <person name="Barry K."/>
            <person name="Daum C."/>
            <person name="Lipzen A."/>
            <person name="Yoshinaga Y."/>
            <person name="Schmutz J."/>
            <person name="Saski C."/>
            <person name="Vermerris W."/>
            <person name="Kresovich S."/>
        </authorList>
    </citation>
    <scope>NUCLEOTIDE SEQUENCE</scope>
</reference>
<dbReference type="EMBL" id="CM027680">
    <property type="protein sequence ID" value="KAG0547069.1"/>
    <property type="molecule type" value="Genomic_DNA"/>
</dbReference>
<proteinExistence type="predicted"/>
<sequence>MSFIDHTLQKMLMTKDRYGTHDGGKWLRSSNCLPLTNGRIQTCPGYSFTKQPNLQTLTTKLHVGALPLGHQAFDKLDDVNLMMLCWSMHPEYQGAPPLKKHPVQGTRDHFFMC</sequence>
<dbReference type="AlphaFoldDB" id="A0A921RWU8"/>
<evidence type="ECO:0000313" key="2">
    <source>
        <dbReference type="Proteomes" id="UP000807115"/>
    </source>
</evidence>
<accession>A0A921RWU8</accession>
<dbReference type="Proteomes" id="UP000807115">
    <property type="component" value="Chromosome 1"/>
</dbReference>
<evidence type="ECO:0000313" key="1">
    <source>
        <dbReference type="EMBL" id="KAG0547069.1"/>
    </source>
</evidence>
<gene>
    <name evidence="1" type="ORF">BDA96_01G047700</name>
</gene>
<comment type="caution">
    <text evidence="1">The sequence shown here is derived from an EMBL/GenBank/DDBJ whole genome shotgun (WGS) entry which is preliminary data.</text>
</comment>
<name>A0A921RWU8_SORBI</name>
<reference evidence="1" key="2">
    <citation type="submission" date="2020-10" db="EMBL/GenBank/DDBJ databases">
        <authorList>
            <person name="Cooper E.A."/>
            <person name="Brenton Z.W."/>
            <person name="Flinn B.S."/>
            <person name="Jenkins J."/>
            <person name="Shu S."/>
            <person name="Flowers D."/>
            <person name="Luo F."/>
            <person name="Wang Y."/>
            <person name="Xia P."/>
            <person name="Barry K."/>
            <person name="Daum C."/>
            <person name="Lipzen A."/>
            <person name="Yoshinaga Y."/>
            <person name="Schmutz J."/>
            <person name="Saski C."/>
            <person name="Vermerris W."/>
            <person name="Kresovich S."/>
        </authorList>
    </citation>
    <scope>NUCLEOTIDE SEQUENCE</scope>
</reference>
<protein>
    <submittedName>
        <fullName evidence="1">Uncharacterized protein</fullName>
    </submittedName>
</protein>